<feature type="region of interest" description="Disordered" evidence="1">
    <location>
        <begin position="69"/>
        <end position="88"/>
    </location>
</feature>
<comment type="caution">
    <text evidence="2">The sequence shown here is derived from an EMBL/GenBank/DDBJ whole genome shotgun (WGS) entry which is preliminary data.</text>
</comment>
<reference evidence="2" key="1">
    <citation type="journal article" date="2022" name="bioRxiv">
        <title>Sequencing and chromosome-scale assembly of the giantPleurodeles waltlgenome.</title>
        <authorList>
            <person name="Brown T."/>
            <person name="Elewa A."/>
            <person name="Iarovenko S."/>
            <person name="Subramanian E."/>
            <person name="Araus A.J."/>
            <person name="Petzold A."/>
            <person name="Susuki M."/>
            <person name="Suzuki K.-i.T."/>
            <person name="Hayashi T."/>
            <person name="Toyoda A."/>
            <person name="Oliveira C."/>
            <person name="Osipova E."/>
            <person name="Leigh N.D."/>
            <person name="Simon A."/>
            <person name="Yun M.H."/>
        </authorList>
    </citation>
    <scope>NUCLEOTIDE SEQUENCE</scope>
    <source>
        <strain evidence="2">20211129_DDA</strain>
        <tissue evidence="2">Liver</tissue>
    </source>
</reference>
<evidence type="ECO:0000256" key="1">
    <source>
        <dbReference type="SAM" id="MobiDB-lite"/>
    </source>
</evidence>
<sequence>MQRTRPSNGSGGPADLEVRHTHSEGPALAHIHPGSIGSGWGITVRVLHAAPLSAHLVGAGALKCAIREGPPSAGAASAQRQATPSRPRPWWCVRGSGAPRHPKNTTSCLRSHQAISRQRSLGPQGSNTAVPGEMLRGRCGALNYASAPATILAPPPACLLF</sequence>
<dbReference type="AlphaFoldDB" id="A0AAV7PIE2"/>
<gene>
    <name evidence="2" type="ORF">NDU88_005271</name>
</gene>
<dbReference type="Proteomes" id="UP001066276">
    <property type="component" value="Chromosome 7"/>
</dbReference>
<keyword evidence="3" id="KW-1185">Reference proteome</keyword>
<name>A0AAV7PIE2_PLEWA</name>
<dbReference type="EMBL" id="JANPWB010000011">
    <property type="protein sequence ID" value="KAJ1126865.1"/>
    <property type="molecule type" value="Genomic_DNA"/>
</dbReference>
<organism evidence="2 3">
    <name type="scientific">Pleurodeles waltl</name>
    <name type="common">Iberian ribbed newt</name>
    <dbReference type="NCBI Taxonomy" id="8319"/>
    <lineage>
        <taxon>Eukaryota</taxon>
        <taxon>Metazoa</taxon>
        <taxon>Chordata</taxon>
        <taxon>Craniata</taxon>
        <taxon>Vertebrata</taxon>
        <taxon>Euteleostomi</taxon>
        <taxon>Amphibia</taxon>
        <taxon>Batrachia</taxon>
        <taxon>Caudata</taxon>
        <taxon>Salamandroidea</taxon>
        <taxon>Salamandridae</taxon>
        <taxon>Pleurodelinae</taxon>
        <taxon>Pleurodeles</taxon>
    </lineage>
</organism>
<evidence type="ECO:0000313" key="3">
    <source>
        <dbReference type="Proteomes" id="UP001066276"/>
    </source>
</evidence>
<protein>
    <submittedName>
        <fullName evidence="2">Uncharacterized protein</fullName>
    </submittedName>
</protein>
<accession>A0AAV7PIE2</accession>
<evidence type="ECO:0000313" key="2">
    <source>
        <dbReference type="EMBL" id="KAJ1126865.1"/>
    </source>
</evidence>
<proteinExistence type="predicted"/>